<dbReference type="Proteomes" id="UP001497457">
    <property type="component" value="Chromosome 17b"/>
</dbReference>
<reference evidence="2" key="1">
    <citation type="submission" date="2024-06" db="EMBL/GenBank/DDBJ databases">
        <authorList>
            <person name="Ryan C."/>
        </authorList>
    </citation>
    <scope>NUCLEOTIDE SEQUENCE [LARGE SCALE GENOMIC DNA]</scope>
</reference>
<name>A0ABC8YUT4_9POAL</name>
<accession>A0ABC8YUT4</accession>
<gene>
    <name evidence="1" type="ORF">URODEC1_LOCUS38020</name>
</gene>
<evidence type="ECO:0000313" key="2">
    <source>
        <dbReference type="Proteomes" id="UP001497457"/>
    </source>
</evidence>
<dbReference type="EMBL" id="OZ075127">
    <property type="protein sequence ID" value="CAL4949703.1"/>
    <property type="molecule type" value="Genomic_DNA"/>
</dbReference>
<evidence type="ECO:0000313" key="1">
    <source>
        <dbReference type="EMBL" id="CAL4949703.1"/>
    </source>
</evidence>
<organism evidence="1 2">
    <name type="scientific">Urochloa decumbens</name>
    <dbReference type="NCBI Taxonomy" id="240449"/>
    <lineage>
        <taxon>Eukaryota</taxon>
        <taxon>Viridiplantae</taxon>
        <taxon>Streptophyta</taxon>
        <taxon>Embryophyta</taxon>
        <taxon>Tracheophyta</taxon>
        <taxon>Spermatophyta</taxon>
        <taxon>Magnoliopsida</taxon>
        <taxon>Liliopsida</taxon>
        <taxon>Poales</taxon>
        <taxon>Poaceae</taxon>
        <taxon>PACMAD clade</taxon>
        <taxon>Panicoideae</taxon>
        <taxon>Panicodae</taxon>
        <taxon>Paniceae</taxon>
        <taxon>Melinidinae</taxon>
        <taxon>Urochloa</taxon>
    </lineage>
</organism>
<keyword evidence="2" id="KW-1185">Reference proteome</keyword>
<protein>
    <submittedName>
        <fullName evidence="1">Uncharacterized protein</fullName>
    </submittedName>
</protein>
<reference evidence="1 2" key="2">
    <citation type="submission" date="2024-10" db="EMBL/GenBank/DDBJ databases">
        <authorList>
            <person name="Ryan C."/>
        </authorList>
    </citation>
    <scope>NUCLEOTIDE SEQUENCE [LARGE SCALE GENOMIC DNA]</scope>
</reference>
<dbReference type="AlphaFoldDB" id="A0ABC8YUT4"/>
<sequence length="151" mass="16097">MEGYGAVQWSEAHGAAAGSPVLSCPAPQLPVPPPFGRTAERFYCGGTVGSRPEDEHVSSELHEMFDPITSAIYGPLFSGPPPERPQNPMIHGPLFGKDLPTSSFAVATRSPGFLWTTCNPGSFCGTPLVVLTESFSCLGEHRRRRRVAASA</sequence>
<proteinExistence type="predicted"/>